<evidence type="ECO:0000313" key="5">
    <source>
        <dbReference type="EMBL" id="KAK7693987.1"/>
    </source>
</evidence>
<keyword evidence="6" id="KW-1185">Reference proteome</keyword>
<dbReference type="AlphaFoldDB" id="A0AAW0GV85"/>
<dbReference type="GO" id="GO:0016491">
    <property type="term" value="F:oxidoreductase activity"/>
    <property type="evidence" value="ECO:0007669"/>
    <property type="project" value="UniProtKB-KW"/>
</dbReference>
<dbReference type="SUPFAM" id="SSF51905">
    <property type="entry name" value="FAD/NAD(P)-binding domain"/>
    <property type="match status" value="1"/>
</dbReference>
<sequence length="243" mass="26619">MPLCDRLIGRAKQKSRRNDISQGTSTKNCDLANADLTEFGAGITLYNRTRYILRELGLEEALKSKSLSPPMGCRKSDTQNGYTFKTFGESGNTGAIAVHRVEMLNLLSKELTADTKPAGIFNVRFSKRMTSYTQDSSGVTLNFEDGSFAQADILIGADGIGSPTRKTMYTGLSERARGTNPEHADDLMTHALPIWTGIYIYRFLVDSAKIQAIKPDHIALSKGISWCGSGSVGLISYSSEMWL</sequence>
<dbReference type="GO" id="GO:0044550">
    <property type="term" value="P:secondary metabolite biosynthetic process"/>
    <property type="evidence" value="ECO:0007669"/>
    <property type="project" value="TreeGrafter"/>
</dbReference>
<dbReference type="Gene3D" id="3.50.50.60">
    <property type="entry name" value="FAD/NAD(P)-binding domain"/>
    <property type="match status" value="1"/>
</dbReference>
<dbReference type="InterPro" id="IPR002938">
    <property type="entry name" value="FAD-bd"/>
</dbReference>
<dbReference type="InterPro" id="IPR036188">
    <property type="entry name" value="FAD/NAD-bd_sf"/>
</dbReference>
<dbReference type="Proteomes" id="UP001385951">
    <property type="component" value="Unassembled WGS sequence"/>
</dbReference>
<evidence type="ECO:0000313" key="6">
    <source>
        <dbReference type="Proteomes" id="UP001385951"/>
    </source>
</evidence>
<dbReference type="EMBL" id="JASBNA010000003">
    <property type="protein sequence ID" value="KAK7693987.1"/>
    <property type="molecule type" value="Genomic_DNA"/>
</dbReference>
<organism evidence="5 6">
    <name type="scientific">Cerrena zonata</name>
    <dbReference type="NCBI Taxonomy" id="2478898"/>
    <lineage>
        <taxon>Eukaryota</taxon>
        <taxon>Fungi</taxon>
        <taxon>Dikarya</taxon>
        <taxon>Basidiomycota</taxon>
        <taxon>Agaricomycotina</taxon>
        <taxon>Agaricomycetes</taxon>
        <taxon>Polyporales</taxon>
        <taxon>Cerrenaceae</taxon>
        <taxon>Cerrena</taxon>
    </lineage>
</organism>
<dbReference type="GO" id="GO:0071949">
    <property type="term" value="F:FAD binding"/>
    <property type="evidence" value="ECO:0007669"/>
    <property type="project" value="InterPro"/>
</dbReference>
<gene>
    <name evidence="5" type="ORF">QCA50_003562</name>
</gene>
<comment type="caution">
    <text evidence="5">The sequence shown here is derived from an EMBL/GenBank/DDBJ whole genome shotgun (WGS) entry which is preliminary data.</text>
</comment>
<keyword evidence="3" id="KW-0560">Oxidoreductase</keyword>
<reference evidence="5 6" key="1">
    <citation type="submission" date="2022-09" db="EMBL/GenBank/DDBJ databases">
        <authorList>
            <person name="Palmer J.M."/>
        </authorList>
    </citation>
    <scope>NUCLEOTIDE SEQUENCE [LARGE SCALE GENOMIC DNA]</scope>
    <source>
        <strain evidence="5 6">DSM 7382</strain>
    </source>
</reference>
<dbReference type="InterPro" id="IPR051104">
    <property type="entry name" value="FAD_monoxygenase"/>
</dbReference>
<keyword evidence="2" id="KW-0274">FAD</keyword>
<evidence type="ECO:0000256" key="2">
    <source>
        <dbReference type="ARBA" id="ARBA00022827"/>
    </source>
</evidence>
<evidence type="ECO:0000256" key="1">
    <source>
        <dbReference type="ARBA" id="ARBA00022630"/>
    </source>
</evidence>
<dbReference type="Pfam" id="PF01494">
    <property type="entry name" value="FAD_binding_3"/>
    <property type="match status" value="1"/>
</dbReference>
<name>A0AAW0GV85_9APHY</name>
<keyword evidence="1" id="KW-0285">Flavoprotein</keyword>
<accession>A0AAW0GV85</accession>
<dbReference type="PANTHER" id="PTHR46720">
    <property type="entry name" value="HYDROXYLASE, PUTATIVE (AFU_ORTHOLOGUE AFUA_3G01460)-RELATED"/>
    <property type="match status" value="1"/>
</dbReference>
<evidence type="ECO:0000259" key="4">
    <source>
        <dbReference type="Pfam" id="PF01494"/>
    </source>
</evidence>
<dbReference type="PANTHER" id="PTHR46720:SF3">
    <property type="entry name" value="FAD-BINDING DOMAIN-CONTAINING PROTEIN-RELATED"/>
    <property type="match status" value="1"/>
</dbReference>
<protein>
    <recommendedName>
        <fullName evidence="4">FAD-binding domain-containing protein</fullName>
    </recommendedName>
</protein>
<evidence type="ECO:0000256" key="3">
    <source>
        <dbReference type="ARBA" id="ARBA00023002"/>
    </source>
</evidence>
<feature type="domain" description="FAD-binding" evidence="4">
    <location>
        <begin position="42"/>
        <end position="176"/>
    </location>
</feature>
<proteinExistence type="predicted"/>